<accession>A0A1I3ZFV5</accession>
<sequence>MTGSNYSVSNSQPPAPQPNIAQYADVAPPKPSERIVENSLNYVTKKTPQHEAVLGEIKRELNSYFSTEVTEKVVDHFLSTKPHLPKSSILATLLHVPSKASQQAQEKVTALFEEAHAYGTRLTLETFFEGAAIPDDPKKAAEVLTTRIVELAKSADADGISSITRSLSFLGGSDNAVLKEAVPIALKAVHSTLVYPESVRTQNAAQGGDVARVPGEVTTHLLALLRNEAQTPGLNPTTAGHLAEVDGYVKDQVLGHRISVPETRELLTAVADRLEEIGLTGLSDETKTLLSQLGKSDNPPLTRLHDAIYSRVLDSTFIADMVHDTPQSVMNSAQLVKDGIRDVISIQTPRVQNQTAMTMHRMMAGNERFWMPECPELMEFVQGPREDALLNLDKFLSAPTRNGYDAIAVPMLVVKSTVALHALLTKTVPTDRQPLVVNGKQVADLPAYIKVANKAYQGICKEANRTNAPEDPGLAREDRPKVGRTDTPKSAHAGITLGYQPGSVTFEGDADKIPSTHPADVNLPKLQEPSKSQVEALSRGMPFASGVSGSTNLNLHFLHYLRHTSPNPDQIPDSKDYMVANTMFLNYDGGHSIHEALWVGQELDGTLGLDLGLAQAKPDGTQIDSSSYVSDLNDFIGLYDGTETGDALARAKDNAFDATLDYFDEHSYAAGKPVGAA</sequence>
<proteinExistence type="predicted"/>
<comment type="caution">
    <text evidence="2">The sequence shown here is derived from an EMBL/GenBank/DDBJ whole genome shotgun (WGS) entry which is preliminary data.</text>
</comment>
<feature type="region of interest" description="Disordered" evidence="1">
    <location>
        <begin position="464"/>
        <end position="496"/>
    </location>
</feature>
<feature type="region of interest" description="Disordered" evidence="1">
    <location>
        <begin position="1"/>
        <end position="27"/>
    </location>
</feature>
<protein>
    <submittedName>
        <fullName evidence="2">Uncharacterized protein</fullName>
    </submittedName>
</protein>
<keyword evidence="3" id="KW-1185">Reference proteome</keyword>
<dbReference type="Proteomes" id="UP000199598">
    <property type="component" value="Unassembled WGS sequence"/>
</dbReference>
<organism evidence="2 3">
    <name type="scientific">Pseudovibrio ascidiaceicola</name>
    <dbReference type="NCBI Taxonomy" id="285279"/>
    <lineage>
        <taxon>Bacteria</taxon>
        <taxon>Pseudomonadati</taxon>
        <taxon>Pseudomonadota</taxon>
        <taxon>Alphaproteobacteria</taxon>
        <taxon>Hyphomicrobiales</taxon>
        <taxon>Stappiaceae</taxon>
        <taxon>Pseudovibrio</taxon>
    </lineage>
</organism>
<reference evidence="2 3" key="1">
    <citation type="submission" date="2016-10" db="EMBL/GenBank/DDBJ databases">
        <authorList>
            <person name="Varghese N."/>
            <person name="Submissions S."/>
        </authorList>
    </citation>
    <scope>NUCLEOTIDE SEQUENCE [LARGE SCALE GENOMIC DNA]</scope>
    <source>
        <strain evidence="2 3">DSM 16392</strain>
    </source>
</reference>
<name>A0A1I3ZFV5_9HYPH</name>
<evidence type="ECO:0000256" key="1">
    <source>
        <dbReference type="SAM" id="MobiDB-lite"/>
    </source>
</evidence>
<feature type="compositionally biased region" description="Polar residues" evidence="1">
    <location>
        <begin position="1"/>
        <end position="12"/>
    </location>
</feature>
<dbReference type="EMBL" id="FOSK01000005">
    <property type="protein sequence ID" value="SFK43018.1"/>
    <property type="molecule type" value="Genomic_DNA"/>
</dbReference>
<gene>
    <name evidence="2" type="ORF">SAMN04488518_10582</name>
</gene>
<dbReference type="RefSeq" id="WP_093519305.1">
    <property type="nucleotide sequence ID" value="NZ_FOSK01000005.1"/>
</dbReference>
<feature type="compositionally biased region" description="Basic and acidic residues" evidence="1">
    <location>
        <begin position="473"/>
        <end position="489"/>
    </location>
</feature>
<evidence type="ECO:0000313" key="3">
    <source>
        <dbReference type="Proteomes" id="UP000199598"/>
    </source>
</evidence>
<evidence type="ECO:0000313" key="2">
    <source>
        <dbReference type="EMBL" id="SFK43018.1"/>
    </source>
</evidence>